<gene>
    <name evidence="1" type="ORF">OIU79_031317</name>
</gene>
<dbReference type="AlphaFoldDB" id="A0A9Q0VAU0"/>
<name>A0A9Q0VAU0_SALPP</name>
<reference evidence="1" key="2">
    <citation type="journal article" date="2023" name="Int. J. Mol. Sci.">
        <title>De Novo Assembly and Annotation of 11 Diverse Shrub Willow (Salix) Genomes Reveals Novel Gene Organization in Sex-Linked Regions.</title>
        <authorList>
            <person name="Hyden B."/>
            <person name="Feng K."/>
            <person name="Yates T.B."/>
            <person name="Jawdy S."/>
            <person name="Cereghino C."/>
            <person name="Smart L.B."/>
            <person name="Muchero W."/>
        </authorList>
    </citation>
    <scope>NUCLEOTIDE SEQUENCE</scope>
    <source>
        <tissue evidence="1">Shoot tip</tissue>
    </source>
</reference>
<reference evidence="1" key="1">
    <citation type="submission" date="2022-11" db="EMBL/GenBank/DDBJ databases">
        <authorList>
            <person name="Hyden B.L."/>
            <person name="Feng K."/>
            <person name="Yates T."/>
            <person name="Jawdy S."/>
            <person name="Smart L.B."/>
            <person name="Muchero W."/>
        </authorList>
    </citation>
    <scope>NUCLEOTIDE SEQUENCE</scope>
    <source>
        <tissue evidence="1">Shoot tip</tissue>
    </source>
</reference>
<sequence>MVGKRHGESELMSSLGKWSEHIELGAVGEMLAVTDSNLRASVLVVQQQTRVWGLRDAEDSSLLRREKKDVAGVPNSNVCRV</sequence>
<keyword evidence="2" id="KW-1185">Reference proteome</keyword>
<proteinExistence type="predicted"/>
<organism evidence="1 2">
    <name type="scientific">Salix purpurea</name>
    <name type="common">Purple osier willow</name>
    <dbReference type="NCBI Taxonomy" id="77065"/>
    <lineage>
        <taxon>Eukaryota</taxon>
        <taxon>Viridiplantae</taxon>
        <taxon>Streptophyta</taxon>
        <taxon>Embryophyta</taxon>
        <taxon>Tracheophyta</taxon>
        <taxon>Spermatophyta</taxon>
        <taxon>Magnoliopsida</taxon>
        <taxon>eudicotyledons</taxon>
        <taxon>Gunneridae</taxon>
        <taxon>Pentapetalae</taxon>
        <taxon>rosids</taxon>
        <taxon>fabids</taxon>
        <taxon>Malpighiales</taxon>
        <taxon>Salicaceae</taxon>
        <taxon>Saliceae</taxon>
        <taxon>Salix</taxon>
    </lineage>
</organism>
<dbReference type="Proteomes" id="UP001151532">
    <property type="component" value="Chromosome 19"/>
</dbReference>
<dbReference type="OrthoDB" id="1435509at2759"/>
<evidence type="ECO:0000313" key="2">
    <source>
        <dbReference type="Proteomes" id="UP001151532"/>
    </source>
</evidence>
<dbReference type="EMBL" id="JAPFFK010000009">
    <property type="protein sequence ID" value="KAJ6745142.1"/>
    <property type="molecule type" value="Genomic_DNA"/>
</dbReference>
<accession>A0A9Q0VAU0</accession>
<comment type="caution">
    <text evidence="1">The sequence shown here is derived from an EMBL/GenBank/DDBJ whole genome shotgun (WGS) entry which is preliminary data.</text>
</comment>
<evidence type="ECO:0000313" key="1">
    <source>
        <dbReference type="EMBL" id="KAJ6745142.1"/>
    </source>
</evidence>
<protein>
    <submittedName>
        <fullName evidence="1">CATION/H + ANTIPORTER</fullName>
    </submittedName>
</protein>